<name>A0A3B0X9L7_9ZZZZ</name>
<evidence type="ECO:0000313" key="1">
    <source>
        <dbReference type="EMBL" id="VAW64948.1"/>
    </source>
</evidence>
<gene>
    <name evidence="1" type="ORF">MNBD_GAMMA08-1987</name>
</gene>
<dbReference type="Gene3D" id="2.40.160.60">
    <property type="entry name" value="Outer membrane protein transport protein (OMPP1/FadL/TodX)"/>
    <property type="match status" value="1"/>
</dbReference>
<dbReference type="EMBL" id="UOFH01000302">
    <property type="protein sequence ID" value="VAW64948.1"/>
    <property type="molecule type" value="Genomic_DNA"/>
</dbReference>
<dbReference type="InterPro" id="IPR032811">
    <property type="entry name" value="Put_conjugal_transfer"/>
</dbReference>
<dbReference type="AlphaFoldDB" id="A0A3B0X9L7"/>
<sequence>MLKRSLLTASLIAVSISNVHALPYGFYDARSVAMGNVSVATGGITTAALSNPGMLSVNENDDTFAMLLPAIGVQAIDDGGVIDLVDEFQAIDNGSEESILRQVEILQELEGASLIAAVIPNAAFVYSGDSFTMGVTLRANAVVSAGLTDVVIPTLANPVEPDAVVRALGVAITEIGVPIGTDFSFSGMQLSVGVTPRFMQVEVIEYSERLSTIDVENIPDQDSEDLGSFTTFDAGVTLNIVNTFRVGLVAKNLIEETKTTRLGTNINFETQYRVGAAFDAGFMRIAADLDLTEIKPIAFENPSKSFSVGAEFDAFSVAQLRVGYQTNLASGATDPDLLSVGVGFWLGFNLDVAVVAGDDSSFGAFVQTGFHF</sequence>
<protein>
    <submittedName>
        <fullName evidence="1">Uncharacterized protein</fullName>
    </submittedName>
</protein>
<organism evidence="1">
    <name type="scientific">hydrothermal vent metagenome</name>
    <dbReference type="NCBI Taxonomy" id="652676"/>
    <lineage>
        <taxon>unclassified sequences</taxon>
        <taxon>metagenomes</taxon>
        <taxon>ecological metagenomes</taxon>
    </lineage>
</organism>
<dbReference type="Pfam" id="PF13729">
    <property type="entry name" value="TraF_2"/>
    <property type="match status" value="1"/>
</dbReference>
<reference evidence="1" key="1">
    <citation type="submission" date="2018-06" db="EMBL/GenBank/DDBJ databases">
        <authorList>
            <person name="Zhirakovskaya E."/>
        </authorList>
    </citation>
    <scope>NUCLEOTIDE SEQUENCE</scope>
</reference>
<accession>A0A3B0X9L7</accession>
<proteinExistence type="predicted"/>